<dbReference type="Pfam" id="PF02892">
    <property type="entry name" value="zf-BED"/>
    <property type="match status" value="1"/>
</dbReference>
<name>A0A1I8B470_MELHA</name>
<evidence type="ECO:0000313" key="6">
    <source>
        <dbReference type="Proteomes" id="UP000095281"/>
    </source>
</evidence>
<evidence type="ECO:0000256" key="3">
    <source>
        <dbReference type="ARBA" id="ARBA00022833"/>
    </source>
</evidence>
<dbReference type="GO" id="GO:0003677">
    <property type="term" value="F:DNA binding"/>
    <property type="evidence" value="ECO:0007669"/>
    <property type="project" value="InterPro"/>
</dbReference>
<proteinExistence type="predicted"/>
<dbReference type="GO" id="GO:0008270">
    <property type="term" value="F:zinc ion binding"/>
    <property type="evidence" value="ECO:0007669"/>
    <property type="project" value="UniProtKB-KW"/>
</dbReference>
<evidence type="ECO:0000256" key="1">
    <source>
        <dbReference type="ARBA" id="ARBA00022723"/>
    </source>
</evidence>
<evidence type="ECO:0000259" key="5">
    <source>
        <dbReference type="PROSITE" id="PS50808"/>
    </source>
</evidence>
<keyword evidence="2 4" id="KW-0863">Zinc-finger</keyword>
<dbReference type="WBParaSite" id="MhA1_Contig130.frz3.gene10">
    <property type="protein sequence ID" value="MhA1_Contig130.frz3.gene10"/>
    <property type="gene ID" value="MhA1_Contig130.frz3.gene10"/>
</dbReference>
<feature type="domain" description="BED-type" evidence="5">
    <location>
        <begin position="17"/>
        <end position="73"/>
    </location>
</feature>
<dbReference type="AlphaFoldDB" id="A0A1I8B470"/>
<accession>A0A1I8B470</accession>
<evidence type="ECO:0000256" key="4">
    <source>
        <dbReference type="PROSITE-ProRule" id="PRU00027"/>
    </source>
</evidence>
<evidence type="ECO:0000256" key="2">
    <source>
        <dbReference type="ARBA" id="ARBA00022771"/>
    </source>
</evidence>
<dbReference type="SUPFAM" id="SSF57667">
    <property type="entry name" value="beta-beta-alpha zinc fingers"/>
    <property type="match status" value="1"/>
</dbReference>
<organism evidence="6 7">
    <name type="scientific">Meloidogyne hapla</name>
    <name type="common">Root-knot nematode worm</name>
    <dbReference type="NCBI Taxonomy" id="6305"/>
    <lineage>
        <taxon>Eukaryota</taxon>
        <taxon>Metazoa</taxon>
        <taxon>Ecdysozoa</taxon>
        <taxon>Nematoda</taxon>
        <taxon>Chromadorea</taxon>
        <taxon>Rhabditida</taxon>
        <taxon>Tylenchina</taxon>
        <taxon>Tylenchomorpha</taxon>
        <taxon>Tylenchoidea</taxon>
        <taxon>Meloidogynidae</taxon>
        <taxon>Meloidogyninae</taxon>
        <taxon>Meloidogyne</taxon>
    </lineage>
</organism>
<dbReference type="InterPro" id="IPR003656">
    <property type="entry name" value="Znf_BED"/>
</dbReference>
<keyword evidence="1" id="KW-0479">Metal-binding</keyword>
<dbReference type="InterPro" id="IPR036236">
    <property type="entry name" value="Znf_C2H2_sf"/>
</dbReference>
<protein>
    <submittedName>
        <fullName evidence="7">BED-type domain-containing protein</fullName>
    </submittedName>
</protein>
<sequence length="105" mass="11868">MAMMTPSSSTSTISNRKKTSPIWNHFTINKDEKAVCNICGASILIIFNSRKFGDVSPLHGHMKNKHKNVEIEKYKTEQTAACIFCSKEFNAKSLWIDISNRTSVE</sequence>
<evidence type="ECO:0000313" key="7">
    <source>
        <dbReference type="WBParaSite" id="MhA1_Contig130.frz3.gene10"/>
    </source>
</evidence>
<dbReference type="SMART" id="SM00614">
    <property type="entry name" value="ZnF_BED"/>
    <property type="match status" value="1"/>
</dbReference>
<keyword evidence="3" id="KW-0862">Zinc</keyword>
<keyword evidence="6" id="KW-1185">Reference proteome</keyword>
<dbReference type="PROSITE" id="PS50808">
    <property type="entry name" value="ZF_BED"/>
    <property type="match status" value="1"/>
</dbReference>
<reference evidence="7" key="1">
    <citation type="submission" date="2016-11" db="UniProtKB">
        <authorList>
            <consortium name="WormBaseParasite"/>
        </authorList>
    </citation>
    <scope>IDENTIFICATION</scope>
</reference>
<dbReference type="Proteomes" id="UP000095281">
    <property type="component" value="Unplaced"/>
</dbReference>